<dbReference type="Proteomes" id="UP000029864">
    <property type="component" value="Unassembled WGS sequence"/>
</dbReference>
<dbReference type="InterPro" id="IPR010994">
    <property type="entry name" value="RuvA_2-like"/>
</dbReference>
<feature type="transmembrane region" description="Helical" evidence="2">
    <location>
        <begin position="26"/>
        <end position="49"/>
    </location>
</feature>
<dbReference type="InterPro" id="IPR051675">
    <property type="entry name" value="Endo/Exo/Phosphatase_dom_1"/>
</dbReference>
<reference evidence="4 6" key="1">
    <citation type="submission" date="2014-08" db="EMBL/GenBank/DDBJ databases">
        <authorList>
            <person name="Sisinthy S."/>
        </authorList>
    </citation>
    <scope>NUCLEOTIDE SEQUENCE [LARGE SCALE GENOMIC DNA]</scope>
    <source>
        <strain evidence="4 6">RuG17</strain>
    </source>
</reference>
<feature type="domain" description="Helix-hairpin-helix DNA-binding motif class 1" evidence="3">
    <location>
        <begin position="203"/>
        <end position="222"/>
    </location>
</feature>
<keyword evidence="2" id="KW-0472">Membrane</keyword>
<dbReference type="GO" id="GO:0015627">
    <property type="term" value="C:type II protein secretion system complex"/>
    <property type="evidence" value="ECO:0007669"/>
    <property type="project" value="TreeGrafter"/>
</dbReference>
<evidence type="ECO:0000259" key="3">
    <source>
        <dbReference type="SMART" id="SM00278"/>
    </source>
</evidence>
<dbReference type="InterPro" id="IPR003583">
    <property type="entry name" value="Hlx-hairpin-Hlx_DNA-bd_motif"/>
</dbReference>
<dbReference type="OrthoDB" id="9758724at2"/>
<dbReference type="SMART" id="SM00278">
    <property type="entry name" value="HhH1"/>
    <property type="match status" value="2"/>
</dbReference>
<accession>A0A099JWI9</accession>
<name>A0A099JWI9_9MICO</name>
<dbReference type="InterPro" id="IPR019554">
    <property type="entry name" value="Soluble_ligand-bd"/>
</dbReference>
<dbReference type="Gene3D" id="1.10.150.280">
    <property type="entry name" value="AF1531-like domain"/>
    <property type="match status" value="1"/>
</dbReference>
<sequence>MQQDFPDDLDRLSPQSRAPERGHGRLGVGAAIVLLIATLVIAVVVSAFAQPAERPVASGPGAPSTAPSTAFGSHSPEESTPPALLVHVLGAVRNPGLFEVVPGARVLDAVAQAGGLTDQADQAGINLARVLTDGEQFYVPRVGESPPAPMPGASTGQAGAPTAKVNINTGAAADLDTLPHVGPMMAQRIIDYRTANGPFSSVDDLRNVTGIGDKTFEALKDLVTT</sequence>
<evidence type="ECO:0000313" key="7">
    <source>
        <dbReference type="Proteomes" id="UP000561726"/>
    </source>
</evidence>
<feature type="domain" description="Helix-hairpin-helix DNA-binding motif class 1" evidence="3">
    <location>
        <begin position="173"/>
        <end position="192"/>
    </location>
</feature>
<dbReference type="Proteomes" id="UP000561726">
    <property type="component" value="Unassembled WGS sequence"/>
</dbReference>
<dbReference type="EMBL" id="JACHBQ010000001">
    <property type="protein sequence ID" value="MBB5640912.1"/>
    <property type="molecule type" value="Genomic_DNA"/>
</dbReference>
<dbReference type="STRING" id="1001240.GY21_00260"/>
<keyword evidence="6" id="KW-1185">Reference proteome</keyword>
<evidence type="ECO:0000256" key="1">
    <source>
        <dbReference type="SAM" id="MobiDB-lite"/>
    </source>
</evidence>
<dbReference type="eggNOG" id="COG1555">
    <property type="taxonomic scope" value="Bacteria"/>
</dbReference>
<evidence type="ECO:0000313" key="4">
    <source>
        <dbReference type="EMBL" id="KGJ82819.1"/>
    </source>
</evidence>
<dbReference type="Gene3D" id="3.10.560.10">
    <property type="entry name" value="Outer membrane lipoprotein wza domain like"/>
    <property type="match status" value="1"/>
</dbReference>
<dbReference type="Pfam" id="PF10531">
    <property type="entry name" value="SLBB"/>
    <property type="match status" value="1"/>
</dbReference>
<dbReference type="SUPFAM" id="SSF47781">
    <property type="entry name" value="RuvA domain 2-like"/>
    <property type="match status" value="1"/>
</dbReference>
<dbReference type="PANTHER" id="PTHR21180">
    <property type="entry name" value="ENDONUCLEASE/EXONUCLEASE/PHOSPHATASE FAMILY DOMAIN-CONTAINING PROTEIN 1"/>
    <property type="match status" value="1"/>
</dbReference>
<dbReference type="InterPro" id="IPR004509">
    <property type="entry name" value="Competence_ComEA_HhH"/>
</dbReference>
<comment type="caution">
    <text evidence="4">The sequence shown here is derived from an EMBL/GenBank/DDBJ whole genome shotgun (WGS) entry which is preliminary data.</text>
</comment>
<feature type="region of interest" description="Disordered" evidence="1">
    <location>
        <begin position="1"/>
        <end position="23"/>
    </location>
</feature>
<dbReference type="GO" id="GO:0003677">
    <property type="term" value="F:DNA binding"/>
    <property type="evidence" value="ECO:0007669"/>
    <property type="project" value="InterPro"/>
</dbReference>
<evidence type="ECO:0000313" key="6">
    <source>
        <dbReference type="Proteomes" id="UP000029864"/>
    </source>
</evidence>
<dbReference type="Pfam" id="PF12836">
    <property type="entry name" value="HHH_3"/>
    <property type="match status" value="1"/>
</dbReference>
<keyword evidence="2" id="KW-0812">Transmembrane</keyword>
<dbReference type="AlphaFoldDB" id="A0A099JWI9"/>
<dbReference type="NCBIfam" id="TIGR00426">
    <property type="entry name" value="competence protein ComEA helix-hairpin-helix repeat region"/>
    <property type="match status" value="1"/>
</dbReference>
<evidence type="ECO:0000256" key="2">
    <source>
        <dbReference type="SAM" id="Phobius"/>
    </source>
</evidence>
<reference evidence="5 7" key="2">
    <citation type="submission" date="2020-08" db="EMBL/GenBank/DDBJ databases">
        <title>Sequencing the genomes of 1000 actinobacteria strains.</title>
        <authorList>
            <person name="Klenk H.-P."/>
        </authorList>
    </citation>
    <scope>NUCLEOTIDE SEQUENCE [LARGE SCALE GENOMIC DNA]</scope>
    <source>
        <strain evidence="5 7">DSM 21065</strain>
    </source>
</reference>
<keyword evidence="2" id="KW-1133">Transmembrane helix</keyword>
<feature type="region of interest" description="Disordered" evidence="1">
    <location>
        <begin position="54"/>
        <end position="79"/>
    </location>
</feature>
<protein>
    <submittedName>
        <fullName evidence="5">Competence protein ComEA</fullName>
    </submittedName>
</protein>
<dbReference type="EMBL" id="JPXF01000001">
    <property type="protein sequence ID" value="KGJ82819.1"/>
    <property type="molecule type" value="Genomic_DNA"/>
</dbReference>
<dbReference type="GO" id="GO:0006281">
    <property type="term" value="P:DNA repair"/>
    <property type="evidence" value="ECO:0007669"/>
    <property type="project" value="InterPro"/>
</dbReference>
<proteinExistence type="predicted"/>
<organism evidence="4 6">
    <name type="scientific">Cryobacterium roopkundense</name>
    <dbReference type="NCBI Taxonomy" id="1001240"/>
    <lineage>
        <taxon>Bacteria</taxon>
        <taxon>Bacillati</taxon>
        <taxon>Actinomycetota</taxon>
        <taxon>Actinomycetes</taxon>
        <taxon>Micrococcales</taxon>
        <taxon>Microbacteriaceae</taxon>
        <taxon>Cryobacterium</taxon>
    </lineage>
</organism>
<dbReference type="PANTHER" id="PTHR21180:SF32">
    <property type="entry name" value="ENDONUCLEASE_EXONUCLEASE_PHOSPHATASE FAMILY DOMAIN-CONTAINING PROTEIN 1"/>
    <property type="match status" value="1"/>
</dbReference>
<dbReference type="GO" id="GO:0015628">
    <property type="term" value="P:protein secretion by the type II secretion system"/>
    <property type="evidence" value="ECO:0007669"/>
    <property type="project" value="TreeGrafter"/>
</dbReference>
<dbReference type="RefSeq" id="WP_035834396.1">
    <property type="nucleotide sequence ID" value="NZ_JACHBQ010000001.1"/>
</dbReference>
<gene>
    <name evidence="5" type="ORF">BJ997_001460</name>
    <name evidence="4" type="ORF">GY21_00260</name>
</gene>
<evidence type="ECO:0000313" key="5">
    <source>
        <dbReference type="EMBL" id="MBB5640912.1"/>
    </source>
</evidence>